<evidence type="ECO:0000313" key="5">
    <source>
        <dbReference type="Proteomes" id="UP000276232"/>
    </source>
</evidence>
<evidence type="ECO:0000256" key="1">
    <source>
        <dbReference type="ARBA" id="ARBA00010613"/>
    </source>
</evidence>
<protein>
    <submittedName>
        <fullName evidence="4">Putative amidohydrolase</fullName>
    </submittedName>
</protein>
<evidence type="ECO:0000313" key="4">
    <source>
        <dbReference type="EMBL" id="ROP42819.1"/>
    </source>
</evidence>
<dbReference type="InParanoid" id="A0A3N1HJY1"/>
<dbReference type="InterPro" id="IPR001110">
    <property type="entry name" value="UPF0012_CS"/>
</dbReference>
<dbReference type="GO" id="GO:0050126">
    <property type="term" value="F:N-carbamoylputrescine amidase activity"/>
    <property type="evidence" value="ECO:0007669"/>
    <property type="project" value="TreeGrafter"/>
</dbReference>
<dbReference type="InterPro" id="IPR036526">
    <property type="entry name" value="C-N_Hydrolase_sf"/>
</dbReference>
<dbReference type="OrthoDB" id="4008466at2"/>
<dbReference type="Proteomes" id="UP000276232">
    <property type="component" value="Unassembled WGS sequence"/>
</dbReference>
<comment type="similarity">
    <text evidence="1">Belongs to the carbon-nitrogen hydrolase superfamily. NIT1/NIT2 family.</text>
</comment>
<dbReference type="InterPro" id="IPR003010">
    <property type="entry name" value="C-N_Hydrolase"/>
</dbReference>
<dbReference type="PANTHER" id="PTHR43674:SF2">
    <property type="entry name" value="BETA-UREIDOPROPIONASE"/>
    <property type="match status" value="1"/>
</dbReference>
<reference evidence="4 5" key="1">
    <citation type="journal article" date="2015" name="Stand. Genomic Sci.">
        <title>Genomic Encyclopedia of Bacterial and Archaeal Type Strains, Phase III: the genomes of soil and plant-associated and newly described type strains.</title>
        <authorList>
            <person name="Whitman W.B."/>
            <person name="Woyke T."/>
            <person name="Klenk H.P."/>
            <person name="Zhou Y."/>
            <person name="Lilburn T.G."/>
            <person name="Beck B.J."/>
            <person name="De Vos P."/>
            <person name="Vandamme P."/>
            <person name="Eisen J.A."/>
            <person name="Garrity G."/>
            <person name="Hugenholtz P."/>
            <person name="Kyrpides N.C."/>
        </authorList>
    </citation>
    <scope>NUCLEOTIDE SEQUENCE [LARGE SCALE GENOMIC DNA]</scope>
    <source>
        <strain evidence="4 5">CECT 7306</strain>
    </source>
</reference>
<dbReference type="Pfam" id="PF00795">
    <property type="entry name" value="CN_hydrolase"/>
    <property type="match status" value="1"/>
</dbReference>
<keyword evidence="5" id="KW-1185">Reference proteome</keyword>
<dbReference type="PROSITE" id="PS50263">
    <property type="entry name" value="CN_HYDROLASE"/>
    <property type="match status" value="1"/>
</dbReference>
<dbReference type="RefSeq" id="WP_123380209.1">
    <property type="nucleotide sequence ID" value="NZ_RJKN01000005.1"/>
</dbReference>
<evidence type="ECO:0000259" key="3">
    <source>
        <dbReference type="PROSITE" id="PS50263"/>
    </source>
</evidence>
<dbReference type="Gene3D" id="3.60.110.10">
    <property type="entry name" value="Carbon-nitrogen hydrolase"/>
    <property type="match status" value="1"/>
</dbReference>
<dbReference type="SUPFAM" id="SSF56317">
    <property type="entry name" value="Carbon-nitrogen hydrolase"/>
    <property type="match status" value="1"/>
</dbReference>
<dbReference type="GO" id="GO:0033388">
    <property type="term" value="P:putrescine biosynthetic process from arginine"/>
    <property type="evidence" value="ECO:0007669"/>
    <property type="project" value="TreeGrafter"/>
</dbReference>
<organism evidence="4 5">
    <name type="scientific">Pseudokineococcus lusitanus</name>
    <dbReference type="NCBI Taxonomy" id="763993"/>
    <lineage>
        <taxon>Bacteria</taxon>
        <taxon>Bacillati</taxon>
        <taxon>Actinomycetota</taxon>
        <taxon>Actinomycetes</taxon>
        <taxon>Kineosporiales</taxon>
        <taxon>Kineosporiaceae</taxon>
        <taxon>Pseudokineococcus</taxon>
    </lineage>
</organism>
<dbReference type="EMBL" id="RJKN01000005">
    <property type="protein sequence ID" value="ROP42819.1"/>
    <property type="molecule type" value="Genomic_DNA"/>
</dbReference>
<proteinExistence type="inferred from homology"/>
<accession>A0A3N1HJY1</accession>
<dbReference type="PANTHER" id="PTHR43674">
    <property type="entry name" value="NITRILASE C965.09-RELATED"/>
    <property type="match status" value="1"/>
</dbReference>
<dbReference type="PROSITE" id="PS01227">
    <property type="entry name" value="UPF0012"/>
    <property type="match status" value="1"/>
</dbReference>
<feature type="domain" description="CN hydrolase" evidence="3">
    <location>
        <begin position="16"/>
        <end position="259"/>
    </location>
</feature>
<dbReference type="InterPro" id="IPR050345">
    <property type="entry name" value="Aliph_Amidase/BUP"/>
</dbReference>
<keyword evidence="2 4" id="KW-0378">Hydrolase</keyword>
<comment type="caution">
    <text evidence="4">The sequence shown here is derived from an EMBL/GenBank/DDBJ whole genome shotgun (WGS) entry which is preliminary data.</text>
</comment>
<gene>
    <name evidence="4" type="ORF">EDC03_2106</name>
</gene>
<evidence type="ECO:0000256" key="2">
    <source>
        <dbReference type="ARBA" id="ARBA00022801"/>
    </source>
</evidence>
<dbReference type="AlphaFoldDB" id="A0A3N1HJY1"/>
<name>A0A3N1HJY1_9ACTN</name>
<sequence length="319" mass="32634">MSHVVVTRDEPARPPARVAALQLAPVLGDLAGNTERSTAAVSAALAAGVDLVVLPELVTSGYLMADADEARSLAVTAGSSVLTGWADACRARPGAVVVGGFCELGEDGAVHNSAAVVDASGVRAVYRKVHLWGGERRLFTPGGAAPTVVETAHGRVAALICYDLGFPEWPRAAALAGADLIAVPTNWERGPRPAGERPIGQVAAMGAARANHVAVVCADRTGTELGVEWTEGSAVVSAEGWVVSEPVVGEGTAWADVDLHASRDRAPGRPGHFWNDRRPDLYGSVVAPLVDLLPVPRVEMGAAGAADALDVPGAALPGL</sequence>